<evidence type="ECO:0000313" key="5">
    <source>
        <dbReference type="EMBL" id="NYE06548.1"/>
    </source>
</evidence>
<evidence type="ECO:0000256" key="4">
    <source>
        <dbReference type="RuleBase" id="RU003690"/>
    </source>
</evidence>
<gene>
    <name evidence="5" type="ORF">F4694_003328</name>
</gene>
<dbReference type="GO" id="GO:0016052">
    <property type="term" value="P:carbohydrate catabolic process"/>
    <property type="evidence" value="ECO:0007669"/>
    <property type="project" value="TreeGrafter"/>
</dbReference>
<comment type="similarity">
    <text evidence="1 4">Belongs to the glycosyl hydrolase 1 family.</text>
</comment>
<dbReference type="EMBL" id="JACCBX010000006">
    <property type="protein sequence ID" value="NYE06548.1"/>
    <property type="molecule type" value="Genomic_DNA"/>
</dbReference>
<sequence length="429" mass="49066">MKYVFPENFLWGTATSAYQVEGNNDKSDMWVEEYSEGSPYKDYSGNAVDHYHLYKQDIELMASLGLKSYRFSIEWSRIEPEQGVYSEEEINHYRDVIKVCYENNIIPVVTMMHFTSPQWLMKIGGWKNPKTADLFANYCEVVFKDLGREIPYVLTMNEVNLPVMLKELFINMNFIPPVGVDAKSWTAPGWRESAAQKCGTTIDQYFTFHMASDEASLEIVKAREVIKKINPATKVGLSLALPEIQSIEGGEEQSAKVWHDYFGQFKSVIEDDDFIGVQNYTREIYGPDGQVPLPEGTEVTAMGYEFYPEALAGTIRNVAKELNIPVLVTEHGIATNDDRRRVEFIKRGLRGLHSCIEDGIQVLGYLYWSTFDNYEWTFGYDPKFGIIGANRDTQERVVKESGRVLGEISQNNAVNTEGAYYNELYKSCY</sequence>
<keyword evidence="3 5" id="KW-0326">Glycosidase</keyword>
<reference evidence="6" key="1">
    <citation type="submission" date="2020-07" db="EMBL/GenBank/DDBJ databases">
        <authorList>
            <person name="Partida-Martinez L."/>
            <person name="Huntemann M."/>
            <person name="Clum A."/>
            <person name="Wang J."/>
            <person name="Palaniappan K."/>
            <person name="Ritter S."/>
            <person name="Chen I.-M."/>
            <person name="Stamatis D."/>
            <person name="Reddy T."/>
            <person name="O'Malley R."/>
            <person name="Daum C."/>
            <person name="Shapiro N."/>
            <person name="Ivanova N."/>
            <person name="Kyrpides N."/>
            <person name="Woyke T."/>
        </authorList>
    </citation>
    <scope>NUCLEOTIDE SEQUENCE [LARGE SCALE GENOMIC DNA]</scope>
    <source>
        <strain evidence="6">AT2.8</strain>
    </source>
</reference>
<dbReference type="GO" id="GO:0005829">
    <property type="term" value="C:cytosol"/>
    <property type="evidence" value="ECO:0007669"/>
    <property type="project" value="TreeGrafter"/>
</dbReference>
<dbReference type="Proteomes" id="UP000548423">
    <property type="component" value="Unassembled WGS sequence"/>
</dbReference>
<dbReference type="InterPro" id="IPR017853">
    <property type="entry name" value="GH"/>
</dbReference>
<comment type="caution">
    <text evidence="5">The sequence shown here is derived from an EMBL/GenBank/DDBJ whole genome shotgun (WGS) entry which is preliminary data.</text>
</comment>
<name>A0A852TGY6_9BACI</name>
<accession>A0A852TGY6</accession>
<dbReference type="SUPFAM" id="SSF51445">
    <property type="entry name" value="(Trans)glycosidases"/>
    <property type="match status" value="1"/>
</dbReference>
<dbReference type="Pfam" id="PF00232">
    <property type="entry name" value="Glyco_hydro_1"/>
    <property type="match status" value="2"/>
</dbReference>
<dbReference type="PANTHER" id="PTHR10353:SF36">
    <property type="entry name" value="LP05116P"/>
    <property type="match status" value="1"/>
</dbReference>
<dbReference type="PANTHER" id="PTHR10353">
    <property type="entry name" value="GLYCOSYL HYDROLASE"/>
    <property type="match status" value="1"/>
</dbReference>
<dbReference type="InterPro" id="IPR001360">
    <property type="entry name" value="Glyco_hydro_1"/>
</dbReference>
<keyword evidence="2 5" id="KW-0378">Hydrolase</keyword>
<organism evidence="5 6">
    <name type="scientific">Neobacillus niacini</name>
    <dbReference type="NCBI Taxonomy" id="86668"/>
    <lineage>
        <taxon>Bacteria</taxon>
        <taxon>Bacillati</taxon>
        <taxon>Bacillota</taxon>
        <taxon>Bacilli</taxon>
        <taxon>Bacillales</taxon>
        <taxon>Bacillaceae</taxon>
        <taxon>Neobacillus</taxon>
    </lineage>
</organism>
<dbReference type="PRINTS" id="PR00131">
    <property type="entry name" value="GLHYDRLASE1"/>
</dbReference>
<reference evidence="6" key="2">
    <citation type="submission" date="2020-08" db="EMBL/GenBank/DDBJ databases">
        <title>The Agave Microbiome: Exploring the role of microbial communities in plant adaptations to desert environments.</title>
        <authorList>
            <person name="Partida-Martinez L.P."/>
        </authorList>
    </citation>
    <scope>NUCLEOTIDE SEQUENCE [LARGE SCALE GENOMIC DNA]</scope>
    <source>
        <strain evidence="6">AT2.8</strain>
    </source>
</reference>
<dbReference type="GO" id="GO:0008422">
    <property type="term" value="F:beta-glucosidase activity"/>
    <property type="evidence" value="ECO:0007669"/>
    <property type="project" value="UniProtKB-EC"/>
</dbReference>
<dbReference type="Gene3D" id="3.20.20.80">
    <property type="entry name" value="Glycosidases"/>
    <property type="match status" value="1"/>
</dbReference>
<evidence type="ECO:0000256" key="1">
    <source>
        <dbReference type="ARBA" id="ARBA00010838"/>
    </source>
</evidence>
<evidence type="ECO:0000256" key="2">
    <source>
        <dbReference type="ARBA" id="ARBA00022801"/>
    </source>
</evidence>
<evidence type="ECO:0000256" key="3">
    <source>
        <dbReference type="ARBA" id="ARBA00023295"/>
    </source>
</evidence>
<dbReference type="EC" id="3.2.1.21" evidence="5"/>
<evidence type="ECO:0000313" key="6">
    <source>
        <dbReference type="Proteomes" id="UP000548423"/>
    </source>
</evidence>
<proteinExistence type="inferred from homology"/>
<protein>
    <submittedName>
        <fullName evidence="5">Beta-glucosidase</fullName>
        <ecNumber evidence="5">3.2.1.21</ecNumber>
    </submittedName>
</protein>
<dbReference type="AlphaFoldDB" id="A0A852TGY6"/>